<keyword evidence="12 14" id="KW-0100">Branched-chain amino acid biosynthesis</keyword>
<dbReference type="SUPFAM" id="SSF52467">
    <property type="entry name" value="DHS-like NAD/FAD-binding domain"/>
    <property type="match status" value="1"/>
</dbReference>
<dbReference type="SUPFAM" id="SSF52518">
    <property type="entry name" value="Thiamin diphosphate-binding fold (THDP-binding)"/>
    <property type="match status" value="2"/>
</dbReference>
<dbReference type="PANTHER" id="PTHR18968">
    <property type="entry name" value="THIAMINE PYROPHOSPHATE ENZYMES"/>
    <property type="match status" value="1"/>
</dbReference>
<keyword evidence="20" id="KW-1185">Reference proteome</keyword>
<dbReference type="NCBIfam" id="TIGR00118">
    <property type="entry name" value="acolac_lg"/>
    <property type="match status" value="1"/>
</dbReference>
<dbReference type="Pfam" id="PF02776">
    <property type="entry name" value="TPP_enzyme_N"/>
    <property type="match status" value="1"/>
</dbReference>
<keyword evidence="9" id="KW-0274">FAD</keyword>
<keyword evidence="11 14" id="KW-0786">Thiamine pyrophosphate</keyword>
<evidence type="ECO:0000259" key="16">
    <source>
        <dbReference type="Pfam" id="PF00205"/>
    </source>
</evidence>
<dbReference type="InterPro" id="IPR045229">
    <property type="entry name" value="TPP_enz"/>
</dbReference>
<evidence type="ECO:0000259" key="17">
    <source>
        <dbReference type="Pfam" id="PF02775"/>
    </source>
</evidence>
<gene>
    <name evidence="19" type="ORF">Q7514_09160</name>
</gene>
<evidence type="ECO:0000313" key="20">
    <source>
        <dbReference type="Proteomes" id="UP001336020"/>
    </source>
</evidence>
<dbReference type="Pfam" id="PF00205">
    <property type="entry name" value="TPP_enzyme_M"/>
    <property type="match status" value="1"/>
</dbReference>
<feature type="region of interest" description="Disordered" evidence="15">
    <location>
        <begin position="1"/>
        <end position="37"/>
    </location>
</feature>
<evidence type="ECO:0000256" key="9">
    <source>
        <dbReference type="ARBA" id="ARBA00022827"/>
    </source>
</evidence>
<keyword evidence="5 14" id="KW-0028">Amino-acid biosynthesis</keyword>
<dbReference type="Gene3D" id="3.40.50.1220">
    <property type="entry name" value="TPP-binding domain"/>
    <property type="match status" value="1"/>
</dbReference>
<evidence type="ECO:0000256" key="4">
    <source>
        <dbReference type="ARBA" id="ARBA00013145"/>
    </source>
</evidence>
<feature type="compositionally biased region" description="Low complexity" evidence="15">
    <location>
        <begin position="18"/>
        <end position="30"/>
    </location>
</feature>
<dbReference type="InterPro" id="IPR012846">
    <property type="entry name" value="Acetolactate_synth_lsu"/>
</dbReference>
<evidence type="ECO:0000256" key="6">
    <source>
        <dbReference type="ARBA" id="ARBA00022630"/>
    </source>
</evidence>
<sequence length="645" mass="69097">MSAPTARPQPSPRKPGSATPTAAAAATQPAGRRSVAPERVTGAQAVVRALEELEVDTVFGIPGGAILPVYDPLFDSKGVRHVLVRHEQGAGHAATGYAQATGKVGVCMATSGPGATNLVTPLADAQMDSVPVVAITGQVGRPLIGTDAFQEADISGITMPITKHNFLVTEGTDIPRILAEAFYLASSGRPGAVLVDIPKDILQAQTTFSWPPEMHLPGYRPVTKPHGKQVREAARLIADSTNPVLYVGGGVIKADASAELLELAELTRIPVVTTLMARGAFPDTHELHCGMPGMHGNVAAVAALQRSDLLITLGARFDDRVTGQLDTFAPDAKVIHADIDPAEIGKNRHADVPIVGDCKEVIVELLEAVRADLATGTTLEYTKWWAYLDDLRSTYPLSYDRHTDGTLSPQYVIQAVGKLAGPDAIYCAGVGQHQMWAAQFVDYEKPRTWLNSGGLGTMGYAVPAAMGAKMGKPEAEVWAIDGDGCFQMTNQELATCAVEGVPIKVALINNGNLGMVRQWQTLFYEKRYSNTDLSTHSLRIPDFVKLAEALGCVGIRVEREEDVEDAIRQAQAINDRPVVIDFIVGKDAQVWPMVAAGTSNDEIMAARDIRPLFDDDSADDPTVIHETIERDRARSEQAAAEEETK</sequence>
<dbReference type="InterPro" id="IPR029035">
    <property type="entry name" value="DHS-like_NAD/FAD-binding_dom"/>
</dbReference>
<dbReference type="CDD" id="cd07035">
    <property type="entry name" value="TPP_PYR_POX_like"/>
    <property type="match status" value="1"/>
</dbReference>
<dbReference type="InterPro" id="IPR012001">
    <property type="entry name" value="Thiamin_PyroP_enz_TPP-bd_dom"/>
</dbReference>
<evidence type="ECO:0000256" key="13">
    <source>
        <dbReference type="ARBA" id="ARBA00048670"/>
    </source>
</evidence>
<comment type="cofactor">
    <cofactor evidence="14">
        <name>Mg(2+)</name>
        <dbReference type="ChEBI" id="CHEBI:18420"/>
    </cofactor>
    <text evidence="14">Binds 1 Mg(2+) ion per subunit.</text>
</comment>
<dbReference type="InterPro" id="IPR029061">
    <property type="entry name" value="THDP-binding"/>
</dbReference>
<feature type="domain" description="Thiamine pyrophosphate enzyme central" evidence="16">
    <location>
        <begin position="230"/>
        <end position="365"/>
    </location>
</feature>
<comment type="pathway">
    <text evidence="2 14">Amino-acid biosynthesis; L-valine biosynthesis; L-valine from pyruvate: step 1/4.</text>
</comment>
<name>A0ABU7L832_9NOCA</name>
<comment type="catalytic activity">
    <reaction evidence="13 14">
        <text>2 pyruvate + H(+) = (2S)-2-acetolactate + CO2</text>
        <dbReference type="Rhea" id="RHEA:25249"/>
        <dbReference type="ChEBI" id="CHEBI:15361"/>
        <dbReference type="ChEBI" id="CHEBI:15378"/>
        <dbReference type="ChEBI" id="CHEBI:16526"/>
        <dbReference type="ChEBI" id="CHEBI:58476"/>
        <dbReference type="EC" id="2.2.1.6"/>
    </reaction>
</comment>
<dbReference type="NCBIfam" id="NF005860">
    <property type="entry name" value="PRK07789.1"/>
    <property type="match status" value="1"/>
</dbReference>
<comment type="caution">
    <text evidence="19">The sequence shown here is derived from an EMBL/GenBank/DDBJ whole genome shotgun (WGS) entry which is preliminary data.</text>
</comment>
<feature type="domain" description="Thiamine pyrophosphate enzyme TPP-binding" evidence="17">
    <location>
        <begin position="429"/>
        <end position="582"/>
    </location>
</feature>
<protein>
    <recommendedName>
        <fullName evidence="4 14">Acetolactate synthase</fullName>
        <ecNumber evidence="4 14">2.2.1.6</ecNumber>
    </recommendedName>
</protein>
<evidence type="ECO:0000256" key="12">
    <source>
        <dbReference type="ARBA" id="ARBA00023304"/>
    </source>
</evidence>
<evidence type="ECO:0000256" key="3">
    <source>
        <dbReference type="ARBA" id="ARBA00007812"/>
    </source>
</evidence>
<evidence type="ECO:0000259" key="18">
    <source>
        <dbReference type="Pfam" id="PF02776"/>
    </source>
</evidence>
<dbReference type="PROSITE" id="PS00187">
    <property type="entry name" value="TPP_ENZYMES"/>
    <property type="match status" value="1"/>
</dbReference>
<dbReference type="EMBL" id="JAUTXY010000003">
    <property type="protein sequence ID" value="MEE2057695.1"/>
    <property type="molecule type" value="Genomic_DNA"/>
</dbReference>
<dbReference type="InterPro" id="IPR012000">
    <property type="entry name" value="Thiamin_PyroP_enz_cen_dom"/>
</dbReference>
<reference evidence="19 20" key="1">
    <citation type="submission" date="2023-07" db="EMBL/GenBank/DDBJ databases">
        <authorList>
            <person name="Girao M."/>
            <person name="Carvalho M.F."/>
        </authorList>
    </citation>
    <scope>NUCLEOTIDE SEQUENCE [LARGE SCALE GENOMIC DNA]</scope>
    <source>
        <strain evidence="19 20">YIM65754</strain>
    </source>
</reference>
<evidence type="ECO:0000313" key="19">
    <source>
        <dbReference type="EMBL" id="MEE2057695.1"/>
    </source>
</evidence>
<dbReference type="InterPro" id="IPR011766">
    <property type="entry name" value="TPP_enzyme_TPP-bd"/>
</dbReference>
<dbReference type="PANTHER" id="PTHR18968:SF13">
    <property type="entry name" value="ACETOLACTATE SYNTHASE CATALYTIC SUBUNIT, MITOCHONDRIAL"/>
    <property type="match status" value="1"/>
</dbReference>
<evidence type="ECO:0000256" key="10">
    <source>
        <dbReference type="ARBA" id="ARBA00022842"/>
    </source>
</evidence>
<comment type="cofactor">
    <cofactor evidence="14">
        <name>thiamine diphosphate</name>
        <dbReference type="ChEBI" id="CHEBI:58937"/>
    </cofactor>
    <text evidence="14">Binds 1 thiamine pyrophosphate per subunit.</text>
</comment>
<evidence type="ECO:0000256" key="1">
    <source>
        <dbReference type="ARBA" id="ARBA00004974"/>
    </source>
</evidence>
<keyword evidence="10 14" id="KW-0460">Magnesium</keyword>
<evidence type="ECO:0000256" key="15">
    <source>
        <dbReference type="SAM" id="MobiDB-lite"/>
    </source>
</evidence>
<dbReference type="InterPro" id="IPR000399">
    <property type="entry name" value="TPP-bd_CS"/>
</dbReference>
<evidence type="ECO:0000256" key="7">
    <source>
        <dbReference type="ARBA" id="ARBA00022679"/>
    </source>
</evidence>
<evidence type="ECO:0000256" key="11">
    <source>
        <dbReference type="ARBA" id="ARBA00023052"/>
    </source>
</evidence>
<keyword evidence="7 14" id="KW-0808">Transferase</keyword>
<dbReference type="Pfam" id="PF02775">
    <property type="entry name" value="TPP_enzyme_C"/>
    <property type="match status" value="1"/>
</dbReference>
<feature type="domain" description="Thiamine pyrophosphate enzyme N-terminal TPP-binding" evidence="18">
    <location>
        <begin position="41"/>
        <end position="155"/>
    </location>
</feature>
<dbReference type="Proteomes" id="UP001336020">
    <property type="component" value="Unassembled WGS sequence"/>
</dbReference>
<evidence type="ECO:0000256" key="14">
    <source>
        <dbReference type="RuleBase" id="RU003591"/>
    </source>
</evidence>
<accession>A0ABU7L832</accession>
<dbReference type="Gene3D" id="3.40.50.970">
    <property type="match status" value="2"/>
</dbReference>
<dbReference type="CDD" id="cd02015">
    <property type="entry name" value="TPP_AHAS"/>
    <property type="match status" value="1"/>
</dbReference>
<dbReference type="EC" id="2.2.1.6" evidence="4 14"/>
<comment type="similarity">
    <text evidence="3 14">Belongs to the TPP enzyme family.</text>
</comment>
<dbReference type="RefSeq" id="WP_330132930.1">
    <property type="nucleotide sequence ID" value="NZ_JAUTXY010000003.1"/>
</dbReference>
<evidence type="ECO:0000256" key="2">
    <source>
        <dbReference type="ARBA" id="ARBA00005025"/>
    </source>
</evidence>
<evidence type="ECO:0000256" key="5">
    <source>
        <dbReference type="ARBA" id="ARBA00022605"/>
    </source>
</evidence>
<dbReference type="InterPro" id="IPR039368">
    <property type="entry name" value="AHAS_TPP"/>
</dbReference>
<organism evidence="19 20">
    <name type="scientific">Rhodococcus artemisiae</name>
    <dbReference type="NCBI Taxonomy" id="714159"/>
    <lineage>
        <taxon>Bacteria</taxon>
        <taxon>Bacillati</taxon>
        <taxon>Actinomycetota</taxon>
        <taxon>Actinomycetes</taxon>
        <taxon>Mycobacteriales</taxon>
        <taxon>Nocardiaceae</taxon>
        <taxon>Rhodococcus</taxon>
    </lineage>
</organism>
<keyword evidence="8 14" id="KW-0479">Metal-binding</keyword>
<proteinExistence type="inferred from homology"/>
<keyword evidence="6" id="KW-0285">Flavoprotein</keyword>
<evidence type="ECO:0000256" key="8">
    <source>
        <dbReference type="ARBA" id="ARBA00022723"/>
    </source>
</evidence>
<comment type="pathway">
    <text evidence="1 14">Amino-acid biosynthesis; L-isoleucine biosynthesis; L-isoleucine from 2-oxobutanoate: step 1/4.</text>
</comment>